<organism evidence="12 13">
    <name type="scientific">Microthlaspi erraticum</name>
    <dbReference type="NCBI Taxonomy" id="1685480"/>
    <lineage>
        <taxon>Eukaryota</taxon>
        <taxon>Viridiplantae</taxon>
        <taxon>Streptophyta</taxon>
        <taxon>Embryophyta</taxon>
        <taxon>Tracheophyta</taxon>
        <taxon>Spermatophyta</taxon>
        <taxon>Magnoliopsida</taxon>
        <taxon>eudicotyledons</taxon>
        <taxon>Gunneridae</taxon>
        <taxon>Pentapetalae</taxon>
        <taxon>rosids</taxon>
        <taxon>malvids</taxon>
        <taxon>Brassicales</taxon>
        <taxon>Brassicaceae</taxon>
        <taxon>Coluteocarpeae</taxon>
        <taxon>Microthlaspi</taxon>
    </lineage>
</organism>
<comment type="subcellular location">
    <subcellularLocation>
        <location evidence="2">Membrane</location>
        <topology evidence="2">Single-pass membrane protein</topology>
    </subcellularLocation>
</comment>
<keyword evidence="13" id="KW-1185">Reference proteome</keyword>
<keyword evidence="10" id="KW-0503">Monooxygenase</keyword>
<accession>A0A6D2I4N1</accession>
<dbReference type="GO" id="GO:0016020">
    <property type="term" value="C:membrane"/>
    <property type="evidence" value="ECO:0007669"/>
    <property type="project" value="UniProtKB-SubCell"/>
</dbReference>
<dbReference type="InterPro" id="IPR036396">
    <property type="entry name" value="Cyt_P450_sf"/>
</dbReference>
<name>A0A6D2I4N1_9BRAS</name>
<evidence type="ECO:0000256" key="7">
    <source>
        <dbReference type="ARBA" id="ARBA00022989"/>
    </source>
</evidence>
<sequence length="236" mass="26970">MQLILEGAMSNCEGSLEDKTSSYKSFVVDNYKSIYFAGHETSAIAVSWCIMLLALNPSWQTRIVGVGYHVYGRAVVEQWRMRRSLRMQGVKGPSPSIFSGNESEMQRIQSEAAKHYSGDNIISHDYASSLFPYFEHWRKQYGRMYTYSTGLKQHLYINQPEMVKELSQTNTLNLGRITHIAKRLKPILGSGIMASNGPHWANQRRIIVHEFTHDKIKGMVGLMVESAMPMLSKWEE</sequence>
<dbReference type="GO" id="GO:0020037">
    <property type="term" value="F:heme binding"/>
    <property type="evidence" value="ECO:0007669"/>
    <property type="project" value="InterPro"/>
</dbReference>
<gene>
    <name evidence="12" type="ORF">MERR_LOCUS10500</name>
</gene>
<dbReference type="Pfam" id="PF00067">
    <property type="entry name" value="p450"/>
    <property type="match status" value="1"/>
</dbReference>
<dbReference type="AlphaFoldDB" id="A0A6D2I4N1"/>
<keyword evidence="11" id="KW-0472">Membrane</keyword>
<evidence type="ECO:0000256" key="3">
    <source>
        <dbReference type="ARBA" id="ARBA00010617"/>
    </source>
</evidence>
<dbReference type="PANTHER" id="PTHR24282:SF36">
    <property type="entry name" value="CYTOCHROME P450 714A1-RELATED"/>
    <property type="match status" value="1"/>
</dbReference>
<comment type="cofactor">
    <cofactor evidence="1">
        <name>heme</name>
        <dbReference type="ChEBI" id="CHEBI:30413"/>
    </cofactor>
</comment>
<dbReference type="InterPro" id="IPR001128">
    <property type="entry name" value="Cyt_P450"/>
</dbReference>
<dbReference type="InterPro" id="IPR050665">
    <property type="entry name" value="Cytochrome_P450_Monooxygen"/>
</dbReference>
<dbReference type="Gene3D" id="1.10.630.10">
    <property type="entry name" value="Cytochrome P450"/>
    <property type="match status" value="2"/>
</dbReference>
<keyword evidence="6" id="KW-0479">Metal-binding</keyword>
<keyword evidence="5" id="KW-0812">Transmembrane</keyword>
<evidence type="ECO:0000256" key="8">
    <source>
        <dbReference type="ARBA" id="ARBA00023002"/>
    </source>
</evidence>
<dbReference type="GO" id="GO:0016705">
    <property type="term" value="F:oxidoreductase activity, acting on paired donors, with incorporation or reduction of molecular oxygen"/>
    <property type="evidence" value="ECO:0007669"/>
    <property type="project" value="InterPro"/>
</dbReference>
<comment type="caution">
    <text evidence="12">The sequence shown here is derived from an EMBL/GenBank/DDBJ whole genome shotgun (WGS) entry which is preliminary data.</text>
</comment>
<keyword evidence="8" id="KW-0560">Oxidoreductase</keyword>
<dbReference type="SUPFAM" id="SSF48264">
    <property type="entry name" value="Cytochrome P450"/>
    <property type="match status" value="2"/>
</dbReference>
<proteinExistence type="inferred from homology"/>
<keyword evidence="9" id="KW-0408">Iron</keyword>
<dbReference type="PANTHER" id="PTHR24282">
    <property type="entry name" value="CYTOCHROME P450 FAMILY MEMBER"/>
    <property type="match status" value="1"/>
</dbReference>
<comment type="similarity">
    <text evidence="3">Belongs to the cytochrome P450 family.</text>
</comment>
<evidence type="ECO:0000256" key="6">
    <source>
        <dbReference type="ARBA" id="ARBA00022723"/>
    </source>
</evidence>
<evidence type="ECO:0008006" key="14">
    <source>
        <dbReference type="Google" id="ProtNLM"/>
    </source>
</evidence>
<keyword evidence="4" id="KW-0349">Heme</keyword>
<dbReference type="GO" id="GO:0005506">
    <property type="term" value="F:iron ion binding"/>
    <property type="evidence" value="ECO:0007669"/>
    <property type="project" value="InterPro"/>
</dbReference>
<evidence type="ECO:0000256" key="4">
    <source>
        <dbReference type="ARBA" id="ARBA00022617"/>
    </source>
</evidence>
<dbReference type="OrthoDB" id="1738464at2759"/>
<evidence type="ECO:0000256" key="1">
    <source>
        <dbReference type="ARBA" id="ARBA00001971"/>
    </source>
</evidence>
<evidence type="ECO:0000256" key="10">
    <source>
        <dbReference type="ARBA" id="ARBA00023033"/>
    </source>
</evidence>
<protein>
    <recommendedName>
        <fullName evidence="14">Cytochrome P450</fullName>
    </recommendedName>
</protein>
<evidence type="ECO:0000313" key="13">
    <source>
        <dbReference type="Proteomes" id="UP000467841"/>
    </source>
</evidence>
<evidence type="ECO:0000256" key="11">
    <source>
        <dbReference type="ARBA" id="ARBA00023136"/>
    </source>
</evidence>
<evidence type="ECO:0000256" key="2">
    <source>
        <dbReference type="ARBA" id="ARBA00004167"/>
    </source>
</evidence>
<evidence type="ECO:0000313" key="12">
    <source>
        <dbReference type="EMBL" id="CAA7023265.1"/>
    </source>
</evidence>
<evidence type="ECO:0000256" key="5">
    <source>
        <dbReference type="ARBA" id="ARBA00022692"/>
    </source>
</evidence>
<evidence type="ECO:0000256" key="9">
    <source>
        <dbReference type="ARBA" id="ARBA00023004"/>
    </source>
</evidence>
<keyword evidence="7" id="KW-1133">Transmembrane helix</keyword>
<reference evidence="12" key="1">
    <citation type="submission" date="2020-01" db="EMBL/GenBank/DDBJ databases">
        <authorList>
            <person name="Mishra B."/>
        </authorList>
    </citation>
    <scope>NUCLEOTIDE SEQUENCE [LARGE SCALE GENOMIC DNA]</scope>
</reference>
<dbReference type="GO" id="GO:0004497">
    <property type="term" value="F:monooxygenase activity"/>
    <property type="evidence" value="ECO:0007669"/>
    <property type="project" value="UniProtKB-KW"/>
</dbReference>
<dbReference type="Proteomes" id="UP000467841">
    <property type="component" value="Unassembled WGS sequence"/>
</dbReference>
<dbReference type="EMBL" id="CACVBM020000777">
    <property type="protein sequence ID" value="CAA7023265.1"/>
    <property type="molecule type" value="Genomic_DNA"/>
</dbReference>